<keyword evidence="13" id="KW-0282">Flagellum</keyword>
<dbReference type="Proteomes" id="UP000675920">
    <property type="component" value="Unplaced"/>
</dbReference>
<proteinExistence type="inferred from homology"/>
<sequence length="210" mass="22497">MATAAATPDTGDAPKKSKKMLFIIVGVVLLLAIGGAAAFMLLGKKHDEEGGDGHGEAAAAGAHGDDQAESAGREYKKKSKPRLDPKHPPTFTALEVFTVNLADRDRDRYLQAGITVQLDEEAAGAELKAFMPAIRHEVLLLLSSLTSADVVTAEDKEILAHRIQNTINKALGYAPPPRKKRKNAPEPQPEEEEDIDGPVVGVNFTVFVIQ</sequence>
<evidence type="ECO:0000256" key="9">
    <source>
        <dbReference type="ARBA" id="ARBA00023136"/>
    </source>
</evidence>
<evidence type="ECO:0000256" key="5">
    <source>
        <dbReference type="ARBA" id="ARBA00022500"/>
    </source>
</evidence>
<keyword evidence="4" id="KW-1003">Cell membrane</keyword>
<keyword evidence="12" id="KW-1185">Reference proteome</keyword>
<protein>
    <recommendedName>
        <fullName evidence="10">Flagellar protein FliL</fullName>
    </recommendedName>
</protein>
<dbReference type="AlphaFoldDB" id="A0A8B6X5Z0"/>
<dbReference type="PANTHER" id="PTHR35091:SF2">
    <property type="entry name" value="FLAGELLAR PROTEIN FLIL"/>
    <property type="match status" value="1"/>
</dbReference>
<keyword evidence="6 10" id="KW-0812">Transmembrane</keyword>
<feature type="transmembrane region" description="Helical" evidence="10">
    <location>
        <begin position="20"/>
        <end position="42"/>
    </location>
</feature>
<evidence type="ECO:0000256" key="2">
    <source>
        <dbReference type="ARBA" id="ARBA00004162"/>
    </source>
</evidence>
<keyword evidence="5 10" id="KW-0145">Chemotaxis</keyword>
<keyword evidence="9 10" id="KW-0472">Membrane</keyword>
<dbReference type="InterPro" id="IPR005503">
    <property type="entry name" value="FliL"/>
</dbReference>
<evidence type="ECO:0000256" key="10">
    <source>
        <dbReference type="RuleBase" id="RU364125"/>
    </source>
</evidence>
<comment type="similarity">
    <text evidence="3 10">Belongs to the FliL family.</text>
</comment>
<evidence type="ECO:0000256" key="1">
    <source>
        <dbReference type="ARBA" id="ARBA00002254"/>
    </source>
</evidence>
<evidence type="ECO:0000256" key="7">
    <source>
        <dbReference type="ARBA" id="ARBA00022779"/>
    </source>
</evidence>
<evidence type="ECO:0000256" key="11">
    <source>
        <dbReference type="SAM" id="MobiDB-lite"/>
    </source>
</evidence>
<dbReference type="GO" id="GO:0071978">
    <property type="term" value="P:bacterial-type flagellum-dependent swarming motility"/>
    <property type="evidence" value="ECO:0007669"/>
    <property type="project" value="TreeGrafter"/>
</dbReference>
<comment type="function">
    <text evidence="1 10">Controls the rotational direction of flagella during chemotaxis.</text>
</comment>
<name>A0A8B6X5Z0_9BURK</name>
<keyword evidence="13" id="KW-0969">Cilium</keyword>
<evidence type="ECO:0000256" key="3">
    <source>
        <dbReference type="ARBA" id="ARBA00008281"/>
    </source>
</evidence>
<feature type="region of interest" description="Disordered" evidence="11">
    <location>
        <begin position="51"/>
        <end position="89"/>
    </location>
</feature>
<dbReference type="Pfam" id="PF03748">
    <property type="entry name" value="FliL"/>
    <property type="match status" value="1"/>
</dbReference>
<keyword evidence="8 10" id="KW-1133">Transmembrane helix</keyword>
<dbReference type="GO" id="GO:0005886">
    <property type="term" value="C:plasma membrane"/>
    <property type="evidence" value="ECO:0007669"/>
    <property type="project" value="UniProtKB-SubCell"/>
</dbReference>
<dbReference type="GO" id="GO:0009425">
    <property type="term" value="C:bacterial-type flagellum basal body"/>
    <property type="evidence" value="ECO:0007669"/>
    <property type="project" value="InterPro"/>
</dbReference>
<evidence type="ECO:0000256" key="8">
    <source>
        <dbReference type="ARBA" id="ARBA00022989"/>
    </source>
</evidence>
<keyword evidence="13" id="KW-0966">Cell projection</keyword>
<keyword evidence="10" id="KW-0997">Cell inner membrane</keyword>
<reference evidence="13" key="1">
    <citation type="submission" date="2025-08" db="UniProtKB">
        <authorList>
            <consortium name="RefSeq"/>
        </authorList>
    </citation>
    <scope>IDENTIFICATION</scope>
</reference>
<evidence type="ECO:0000313" key="12">
    <source>
        <dbReference type="Proteomes" id="UP000675920"/>
    </source>
</evidence>
<comment type="subcellular location">
    <subcellularLocation>
        <location evidence="10">Cell inner membrane</location>
    </subcellularLocation>
    <subcellularLocation>
        <location evidence="2">Cell membrane</location>
        <topology evidence="2">Single-pass membrane protein</topology>
    </subcellularLocation>
</comment>
<evidence type="ECO:0000313" key="13">
    <source>
        <dbReference type="RefSeq" id="WP_028312542.1"/>
    </source>
</evidence>
<dbReference type="RefSeq" id="WP_028312542.1">
    <property type="nucleotide sequence ID" value="NZ_KI519499.1"/>
</dbReference>
<organism evidence="12 13">
    <name type="scientific">Derxia gummosa DSM 723</name>
    <dbReference type="NCBI Taxonomy" id="1121388"/>
    <lineage>
        <taxon>Bacteria</taxon>
        <taxon>Pseudomonadati</taxon>
        <taxon>Pseudomonadota</taxon>
        <taxon>Betaproteobacteria</taxon>
        <taxon>Burkholderiales</taxon>
        <taxon>Alcaligenaceae</taxon>
        <taxon>Derxia</taxon>
    </lineage>
</organism>
<evidence type="ECO:0000256" key="4">
    <source>
        <dbReference type="ARBA" id="ARBA00022475"/>
    </source>
</evidence>
<keyword evidence="7 10" id="KW-0283">Flagellar rotation</keyword>
<accession>A0A8B6X5Z0</accession>
<feature type="compositionally biased region" description="Basic and acidic residues" evidence="11">
    <location>
        <begin position="63"/>
        <end position="74"/>
    </location>
</feature>
<evidence type="ECO:0000256" key="6">
    <source>
        <dbReference type="ARBA" id="ARBA00022692"/>
    </source>
</evidence>
<feature type="region of interest" description="Disordered" evidence="11">
    <location>
        <begin position="170"/>
        <end position="197"/>
    </location>
</feature>
<dbReference type="OrthoDB" id="5297029at2"/>
<dbReference type="GO" id="GO:0006935">
    <property type="term" value="P:chemotaxis"/>
    <property type="evidence" value="ECO:0007669"/>
    <property type="project" value="UniProtKB-KW"/>
</dbReference>
<dbReference type="PANTHER" id="PTHR35091">
    <property type="entry name" value="FLAGELLAR PROTEIN FLIL"/>
    <property type="match status" value="1"/>
</dbReference>